<proteinExistence type="inferred from homology"/>
<dbReference type="GO" id="GO:0015095">
    <property type="term" value="F:magnesium ion transmembrane transporter activity"/>
    <property type="evidence" value="ECO:0007669"/>
    <property type="project" value="TreeGrafter"/>
</dbReference>
<protein>
    <submittedName>
        <fullName evidence="12">CmaX protein</fullName>
    </submittedName>
</protein>
<keyword evidence="5" id="KW-0997">Cell inner membrane</keyword>
<keyword evidence="9" id="KW-0406">Ion transport</keyword>
<keyword evidence="4" id="KW-1003">Cell membrane</keyword>
<dbReference type="PANTHER" id="PTHR46494">
    <property type="entry name" value="CORA FAMILY METAL ION TRANSPORTER (EUROFUNG)"/>
    <property type="match status" value="1"/>
</dbReference>
<feature type="transmembrane region" description="Helical" evidence="11">
    <location>
        <begin position="317"/>
        <end position="337"/>
    </location>
</feature>
<dbReference type="Gene3D" id="1.20.58.340">
    <property type="entry name" value="Magnesium transport protein CorA, transmembrane region"/>
    <property type="match status" value="2"/>
</dbReference>
<name>A0A3M4XW84_9PSED</name>
<evidence type="ECO:0000256" key="9">
    <source>
        <dbReference type="ARBA" id="ARBA00023065"/>
    </source>
</evidence>
<dbReference type="CDD" id="cd12833">
    <property type="entry name" value="ZntB-like_1"/>
    <property type="match status" value="1"/>
</dbReference>
<dbReference type="AlphaFoldDB" id="A0A3M4XW84"/>
<comment type="similarity">
    <text evidence="2">Belongs to the CorA metal ion transporter (MIT) (TC 1.A.35) family.</text>
</comment>
<dbReference type="Gene3D" id="3.30.460.20">
    <property type="entry name" value="CorA soluble domain-like"/>
    <property type="match status" value="1"/>
</dbReference>
<dbReference type="SUPFAM" id="SSF143865">
    <property type="entry name" value="CorA soluble domain-like"/>
    <property type="match status" value="1"/>
</dbReference>
<gene>
    <name evidence="12" type="ORF">ALP78_05170</name>
</gene>
<dbReference type="EMBL" id="RBSD01000197">
    <property type="protein sequence ID" value="RMR80526.1"/>
    <property type="molecule type" value="Genomic_DNA"/>
</dbReference>
<dbReference type="GO" id="GO:0005886">
    <property type="term" value="C:plasma membrane"/>
    <property type="evidence" value="ECO:0007669"/>
    <property type="project" value="UniProtKB-SubCell"/>
</dbReference>
<keyword evidence="7" id="KW-0862">Zinc</keyword>
<dbReference type="Proteomes" id="UP000268004">
    <property type="component" value="Unassembled WGS sequence"/>
</dbReference>
<evidence type="ECO:0000313" key="13">
    <source>
        <dbReference type="Proteomes" id="UP000268004"/>
    </source>
</evidence>
<reference evidence="12 13" key="1">
    <citation type="submission" date="2018-08" db="EMBL/GenBank/DDBJ databases">
        <title>Recombination of ecologically and evolutionarily significant loci maintains genetic cohesion in the Pseudomonas syringae species complex.</title>
        <authorList>
            <person name="Dillon M."/>
            <person name="Thakur S."/>
            <person name="Almeida R.N.D."/>
            <person name="Weir B.S."/>
            <person name="Guttman D.S."/>
        </authorList>
    </citation>
    <scope>NUCLEOTIDE SEQUENCE [LARGE SCALE GENOMIC DNA]</scope>
    <source>
        <strain evidence="12 13">ICMP 4996</strain>
    </source>
</reference>
<evidence type="ECO:0000256" key="5">
    <source>
        <dbReference type="ARBA" id="ARBA00022519"/>
    </source>
</evidence>
<dbReference type="InterPro" id="IPR045861">
    <property type="entry name" value="CorA_cytoplasmic_dom"/>
</dbReference>
<evidence type="ECO:0000256" key="2">
    <source>
        <dbReference type="ARBA" id="ARBA00009765"/>
    </source>
</evidence>
<keyword evidence="3" id="KW-0813">Transport</keyword>
<dbReference type="GO" id="GO:0015087">
    <property type="term" value="F:cobalt ion transmembrane transporter activity"/>
    <property type="evidence" value="ECO:0007669"/>
    <property type="project" value="TreeGrafter"/>
</dbReference>
<comment type="subcellular location">
    <subcellularLocation>
        <location evidence="1">Cell membrane</location>
        <topology evidence="1">Multi-pass membrane protein</topology>
    </subcellularLocation>
</comment>
<evidence type="ECO:0000256" key="3">
    <source>
        <dbReference type="ARBA" id="ARBA00022448"/>
    </source>
</evidence>
<evidence type="ECO:0000256" key="8">
    <source>
        <dbReference type="ARBA" id="ARBA00022989"/>
    </source>
</evidence>
<comment type="caution">
    <text evidence="12">The sequence shown here is derived from an EMBL/GenBank/DDBJ whole genome shotgun (WGS) entry which is preliminary data.</text>
</comment>
<accession>A0A3M4XW84</accession>
<keyword evidence="10 11" id="KW-0472">Membrane</keyword>
<evidence type="ECO:0000256" key="4">
    <source>
        <dbReference type="ARBA" id="ARBA00022475"/>
    </source>
</evidence>
<dbReference type="PANTHER" id="PTHR46494:SF3">
    <property type="entry name" value="ZINC TRANSPORT PROTEIN ZNTB"/>
    <property type="match status" value="1"/>
</dbReference>
<evidence type="ECO:0000256" key="1">
    <source>
        <dbReference type="ARBA" id="ARBA00004651"/>
    </source>
</evidence>
<evidence type="ECO:0000313" key="12">
    <source>
        <dbReference type="EMBL" id="RMR80526.1"/>
    </source>
</evidence>
<evidence type="ECO:0000256" key="6">
    <source>
        <dbReference type="ARBA" id="ARBA00022692"/>
    </source>
</evidence>
<dbReference type="GO" id="GO:0000287">
    <property type="term" value="F:magnesium ion binding"/>
    <property type="evidence" value="ECO:0007669"/>
    <property type="project" value="TreeGrafter"/>
</dbReference>
<dbReference type="SUPFAM" id="SSF144083">
    <property type="entry name" value="Magnesium transport protein CorA, transmembrane region"/>
    <property type="match status" value="1"/>
</dbReference>
<feature type="transmembrane region" description="Helical" evidence="11">
    <location>
        <begin position="283"/>
        <end position="305"/>
    </location>
</feature>
<dbReference type="Pfam" id="PF01544">
    <property type="entry name" value="CorA"/>
    <property type="match status" value="1"/>
</dbReference>
<evidence type="ECO:0000256" key="7">
    <source>
        <dbReference type="ARBA" id="ARBA00022833"/>
    </source>
</evidence>
<evidence type="ECO:0000256" key="11">
    <source>
        <dbReference type="SAM" id="Phobius"/>
    </source>
</evidence>
<sequence length="343" mass="39048">MTSDHAGISEVSMFDEANAQWGLVHALVLDGKGGARFIARTELQDLALQPEESLWLHWDRSHPQTHAWLRTGSGLSEFACDLLLEENTRPRLLPLPEQELLLFLRGVNLNPGAEPEDMVSVRIFAAAQRVISLRLRPLRATEELIELLGQGKGPKSASELILHLAQHLTDKVQDLVGELTESVDEEEEKNDADERYNPEHGKLLHIRRRAAGLRRFLGPQRDIYGQLSRIKLSWFAHDDADYWNELNNSLTRYLEELELTRERVGLLLESEDRRLREHMNRTMYRFGIITCIFLPMSFLTGLLGINVGGIPGSASSYGFLVACLLIVALGAGQWWLFRRLRWV</sequence>
<keyword evidence="6 11" id="KW-0812">Transmembrane</keyword>
<organism evidence="12 13">
    <name type="scientific">Pseudomonas coronafaciens pv. striafaciens</name>
    <dbReference type="NCBI Taxonomy" id="235276"/>
    <lineage>
        <taxon>Bacteria</taxon>
        <taxon>Pseudomonadati</taxon>
        <taxon>Pseudomonadota</taxon>
        <taxon>Gammaproteobacteria</taxon>
        <taxon>Pseudomonadales</taxon>
        <taxon>Pseudomonadaceae</taxon>
        <taxon>Pseudomonas</taxon>
        <taxon>Pseudomonas coronafaciens</taxon>
    </lineage>
</organism>
<dbReference type="InterPro" id="IPR045863">
    <property type="entry name" value="CorA_TM1_TM2"/>
</dbReference>
<dbReference type="InterPro" id="IPR002523">
    <property type="entry name" value="MgTranspt_CorA/ZnTranspt_ZntB"/>
</dbReference>
<keyword evidence="8 11" id="KW-1133">Transmembrane helix</keyword>
<evidence type="ECO:0000256" key="10">
    <source>
        <dbReference type="ARBA" id="ARBA00023136"/>
    </source>
</evidence>
<dbReference type="GO" id="GO:0050897">
    <property type="term" value="F:cobalt ion binding"/>
    <property type="evidence" value="ECO:0007669"/>
    <property type="project" value="TreeGrafter"/>
</dbReference>